<dbReference type="InterPro" id="IPR006439">
    <property type="entry name" value="HAD-SF_hydro_IA"/>
</dbReference>
<sequence length="235" mass="25952">MTQAMFDLVMFDLDGTLVETAPEIADAVNDLLRDQQLPEVSEHLIRAWIGHGTRELMLHAYAHATGLEEETVRRTGTLDILMPRFAEFYAVRTGQRSRLYPDVLSTLKALRAAQVRIALVTNKEQRFATTVLMVHGIRHYFDMVVAGDTLEAKKPDPLPVRYCLDAFKLRANRALFVGDSEIDVATARAAGVAVWAVPYGYNHGKSIALAEPDRIIPTVAAVAEAVRASALHASD</sequence>
<evidence type="ECO:0000256" key="9">
    <source>
        <dbReference type="ARBA" id="ARBA00022801"/>
    </source>
</evidence>
<dbReference type="GO" id="GO:0046872">
    <property type="term" value="F:metal ion binding"/>
    <property type="evidence" value="ECO:0007669"/>
    <property type="project" value="UniProtKB-KW"/>
</dbReference>
<comment type="pathway">
    <text evidence="3">Organic acid metabolism; glycolate biosynthesis; glycolate from 2-phosphoglycolate: step 1/1.</text>
</comment>
<dbReference type="EMBL" id="FP475956">
    <property type="protein sequence ID" value="CAZ86915.1"/>
    <property type="molecule type" value="Genomic_DNA"/>
</dbReference>
<dbReference type="InterPro" id="IPR023198">
    <property type="entry name" value="PGP-like_dom2"/>
</dbReference>
<dbReference type="GO" id="GO:0006281">
    <property type="term" value="P:DNA repair"/>
    <property type="evidence" value="ECO:0007669"/>
    <property type="project" value="TreeGrafter"/>
</dbReference>
<dbReference type="Gene3D" id="3.40.50.1000">
    <property type="entry name" value="HAD superfamily/HAD-like"/>
    <property type="match status" value="1"/>
</dbReference>
<dbReference type="SFLD" id="SFLDG01135">
    <property type="entry name" value="C1.5.6:_HAD__Beta-PGM__Phospha"/>
    <property type="match status" value="1"/>
</dbReference>
<dbReference type="SFLD" id="SFLDS00003">
    <property type="entry name" value="Haloacid_Dehalogenase"/>
    <property type="match status" value="1"/>
</dbReference>
<dbReference type="FunFam" id="3.40.50.1000:FF:000022">
    <property type="entry name" value="Phosphoglycolate phosphatase"/>
    <property type="match status" value="1"/>
</dbReference>
<dbReference type="NCBIfam" id="TIGR01549">
    <property type="entry name" value="HAD-SF-IA-v1"/>
    <property type="match status" value="1"/>
</dbReference>
<dbReference type="SUPFAM" id="SSF56784">
    <property type="entry name" value="HAD-like"/>
    <property type="match status" value="1"/>
</dbReference>
<evidence type="ECO:0000256" key="2">
    <source>
        <dbReference type="ARBA" id="ARBA00001946"/>
    </source>
</evidence>
<keyword evidence="16" id="KW-1185">Reference proteome</keyword>
<evidence type="ECO:0000256" key="12">
    <source>
        <dbReference type="ARBA" id="ARBA00059247"/>
    </source>
</evidence>
<dbReference type="Gene3D" id="1.10.150.240">
    <property type="entry name" value="Putative phosphatase, domain 2"/>
    <property type="match status" value="1"/>
</dbReference>
<dbReference type="RefSeq" id="WP_013104302.1">
    <property type="nucleotide sequence ID" value="NZ_CTRK01000023.1"/>
</dbReference>
<dbReference type="InterPro" id="IPR037512">
    <property type="entry name" value="PGPase_prok"/>
</dbReference>
<evidence type="ECO:0000313" key="15">
    <source>
        <dbReference type="Proteomes" id="UP000002372"/>
    </source>
</evidence>
<gene>
    <name evidence="13" type="primary">cbbZ</name>
    <name evidence="13" type="ordered locus">THI_0161</name>
    <name evidence="14" type="ORF">THICB1_110291</name>
</gene>
<keyword evidence="9 13" id="KW-0378">Hydrolase</keyword>
<dbReference type="EMBL" id="CTRI01000003">
    <property type="protein sequence ID" value="CQR27935.1"/>
    <property type="molecule type" value="Genomic_DNA"/>
</dbReference>
<dbReference type="InterPro" id="IPR041492">
    <property type="entry name" value="HAD_2"/>
</dbReference>
<keyword evidence="8" id="KW-0479">Metal-binding</keyword>
<dbReference type="eggNOG" id="COG0546">
    <property type="taxonomic scope" value="Bacteria"/>
</dbReference>
<evidence type="ECO:0000256" key="1">
    <source>
        <dbReference type="ARBA" id="ARBA00000830"/>
    </source>
</evidence>
<protein>
    <recommendedName>
        <fullName evidence="6">phosphoglycolate phosphatase</fullName>
        <ecNumber evidence="6">3.1.3.18</ecNumber>
    </recommendedName>
</protein>
<dbReference type="PANTHER" id="PTHR43434">
    <property type="entry name" value="PHOSPHOGLYCOLATE PHOSPHATASE"/>
    <property type="match status" value="1"/>
</dbReference>
<dbReference type="InterPro" id="IPR036412">
    <property type="entry name" value="HAD-like_sf"/>
</dbReference>
<accession>D6CQM4</accession>
<evidence type="ECO:0000313" key="16">
    <source>
        <dbReference type="Proteomes" id="UP000078599"/>
    </source>
</evidence>
<dbReference type="SFLD" id="SFLDG01129">
    <property type="entry name" value="C1.5:_HAD__Beta-PGM__Phosphata"/>
    <property type="match status" value="1"/>
</dbReference>
<proteinExistence type="inferred from homology"/>
<reference evidence="15" key="1">
    <citation type="journal article" date="2010" name="PLoS Genet.">
        <title>Structure, function, and evolution of the Thiomonas spp. genome.</title>
        <authorList>
            <person name="Arsene-Ploetze F."/>
            <person name="Koechler S."/>
            <person name="Marchal M."/>
            <person name="Coppee J.Y."/>
            <person name="Chandler M."/>
            <person name="Bonnefoy V."/>
            <person name="Brochier-Armanet C."/>
            <person name="Barakat M."/>
            <person name="Barbe V."/>
            <person name="Battaglia-Brunet F."/>
            <person name="Bruneel O."/>
            <person name="Bryan C.G."/>
            <person name="Cleiss-Arnold J."/>
            <person name="Cruveiller S."/>
            <person name="Erhardt M."/>
            <person name="Heinrich-Salmeron A."/>
            <person name="Hommais F."/>
            <person name="Joulian C."/>
            <person name="Krin E."/>
            <person name="Lieutaud A."/>
            <person name="Lievremont D."/>
            <person name="Michel C."/>
            <person name="Muller D."/>
            <person name="Ortet P."/>
            <person name="Proux C."/>
            <person name="Siguier P."/>
            <person name="Roche D."/>
            <person name="Rouy Z."/>
            <person name="Salvignol G."/>
            <person name="Slyemi D."/>
            <person name="Talla E."/>
            <person name="Weiss S."/>
            <person name="Weissenbach J."/>
            <person name="Medigue C."/>
            <person name="Bertin P.N."/>
        </authorList>
    </citation>
    <scope>NUCLEOTIDE SEQUENCE [LARGE SCALE GENOMIC DNA]</scope>
    <source>
        <strain evidence="15">DSM 22701 / CIP 110005 / 3As</strain>
    </source>
</reference>
<keyword evidence="11" id="KW-0119">Carbohydrate metabolism</keyword>
<evidence type="ECO:0000313" key="13">
    <source>
        <dbReference type="EMBL" id="CAZ86915.1"/>
    </source>
</evidence>
<dbReference type="AlphaFoldDB" id="D6CQM4"/>
<dbReference type="GO" id="GO:0008967">
    <property type="term" value="F:phosphoglycolate phosphatase activity"/>
    <property type="evidence" value="ECO:0007669"/>
    <property type="project" value="UniProtKB-EC"/>
</dbReference>
<evidence type="ECO:0000256" key="10">
    <source>
        <dbReference type="ARBA" id="ARBA00022842"/>
    </source>
</evidence>
<dbReference type="Proteomes" id="UP000078599">
    <property type="component" value="Unassembled WGS sequence"/>
</dbReference>
<dbReference type="NCBIfam" id="TIGR01509">
    <property type="entry name" value="HAD-SF-IA-v3"/>
    <property type="match status" value="1"/>
</dbReference>
<keyword evidence="7" id="KW-0113">Calvin cycle</keyword>
<evidence type="ECO:0000256" key="7">
    <source>
        <dbReference type="ARBA" id="ARBA00022567"/>
    </source>
</evidence>
<evidence type="ECO:0000256" key="5">
    <source>
        <dbReference type="ARBA" id="ARBA00011233"/>
    </source>
</evidence>
<reference evidence="13" key="2">
    <citation type="submission" date="2010-07" db="EMBL/GenBank/DDBJ databases">
        <authorList>
            <person name="Genoscope - CEA"/>
        </authorList>
    </citation>
    <scope>NUCLEOTIDE SEQUENCE</scope>
    <source>
        <strain evidence="13">3As</strain>
    </source>
</reference>
<dbReference type="InterPro" id="IPR023214">
    <property type="entry name" value="HAD_sf"/>
</dbReference>
<dbReference type="HOGENOM" id="CLU_045011_19_1_4"/>
<evidence type="ECO:0000256" key="8">
    <source>
        <dbReference type="ARBA" id="ARBA00022723"/>
    </source>
</evidence>
<comment type="catalytic activity">
    <reaction evidence="1">
        <text>2-phosphoglycolate + H2O = glycolate + phosphate</text>
        <dbReference type="Rhea" id="RHEA:14369"/>
        <dbReference type="ChEBI" id="CHEBI:15377"/>
        <dbReference type="ChEBI" id="CHEBI:29805"/>
        <dbReference type="ChEBI" id="CHEBI:43474"/>
        <dbReference type="ChEBI" id="CHEBI:58033"/>
        <dbReference type="EC" id="3.1.3.18"/>
    </reaction>
</comment>
<comment type="function">
    <text evidence="12">Specifically catalyzes the dephosphorylation of 2-phosphoglycolate. Is involved in the dissimilation of the intracellular 2-phosphoglycolate formed during the DNA repair of 3'-phosphoglycolate ends, a major class of DNA lesions induced by oxidative stress.</text>
</comment>
<dbReference type="EC" id="3.1.3.18" evidence="6"/>
<name>D6CQM4_THIA3</name>
<organism evidence="13 15">
    <name type="scientific">Thiomonas arsenitoxydans (strain DSM 22701 / CIP 110005 / 3As)</name>
    <dbReference type="NCBI Taxonomy" id="426114"/>
    <lineage>
        <taxon>Bacteria</taxon>
        <taxon>Pseudomonadati</taxon>
        <taxon>Pseudomonadota</taxon>
        <taxon>Betaproteobacteria</taxon>
        <taxon>Burkholderiales</taxon>
        <taxon>Thiomonas</taxon>
    </lineage>
</organism>
<dbReference type="GO" id="GO:0005829">
    <property type="term" value="C:cytosol"/>
    <property type="evidence" value="ECO:0007669"/>
    <property type="project" value="TreeGrafter"/>
</dbReference>
<comment type="subunit">
    <text evidence="5">Homotrimer.</text>
</comment>
<keyword evidence="10" id="KW-0460">Magnesium</keyword>
<evidence type="ECO:0000256" key="6">
    <source>
        <dbReference type="ARBA" id="ARBA00013078"/>
    </source>
</evidence>
<evidence type="ECO:0000256" key="11">
    <source>
        <dbReference type="ARBA" id="ARBA00023277"/>
    </source>
</evidence>
<dbReference type="GO" id="GO:0019253">
    <property type="term" value="P:reductive pentose-phosphate cycle"/>
    <property type="evidence" value="ECO:0007669"/>
    <property type="project" value="UniProtKB-KW"/>
</dbReference>
<dbReference type="Pfam" id="PF13419">
    <property type="entry name" value="HAD_2"/>
    <property type="match status" value="1"/>
</dbReference>
<evidence type="ECO:0000256" key="4">
    <source>
        <dbReference type="ARBA" id="ARBA00006171"/>
    </source>
</evidence>
<reference evidence="14 16" key="3">
    <citation type="submission" date="2015-03" db="EMBL/GenBank/DDBJ databases">
        <authorList>
            <person name="Regsiter A."/>
            <person name="william w."/>
        </authorList>
    </citation>
    <scope>NUCLEOTIDE SEQUENCE [LARGE SCALE GENOMIC DNA]</scope>
    <source>
        <strain evidence="14 16">CB1</strain>
    </source>
</reference>
<comment type="cofactor">
    <cofactor evidence="2">
        <name>Mg(2+)</name>
        <dbReference type="ChEBI" id="CHEBI:18420"/>
    </cofactor>
</comment>
<dbReference type="PANTHER" id="PTHR43434:SF1">
    <property type="entry name" value="PHOSPHOGLYCOLATE PHOSPHATASE"/>
    <property type="match status" value="1"/>
</dbReference>
<dbReference type="NCBIfam" id="TIGR01449">
    <property type="entry name" value="PGP_bact"/>
    <property type="match status" value="1"/>
</dbReference>
<comment type="similarity">
    <text evidence="4">Belongs to the HAD-like hydrolase superfamily. CbbY/CbbZ/Gph/YieH family.</text>
</comment>
<dbReference type="Proteomes" id="UP000002372">
    <property type="component" value="Chromosome"/>
</dbReference>
<evidence type="ECO:0000313" key="14">
    <source>
        <dbReference type="EMBL" id="CQR27935.1"/>
    </source>
</evidence>
<dbReference type="InterPro" id="IPR050155">
    <property type="entry name" value="HAD-like_hydrolase_sf"/>
</dbReference>
<evidence type="ECO:0000256" key="3">
    <source>
        <dbReference type="ARBA" id="ARBA00004818"/>
    </source>
</evidence>
<dbReference type="KEGG" id="thi:THI_0161"/>
<dbReference type="PRINTS" id="PR00413">
    <property type="entry name" value="HADHALOGNASE"/>
</dbReference>